<comment type="caution">
    <text evidence="1">The sequence shown here is derived from an EMBL/GenBank/DDBJ whole genome shotgun (WGS) entry which is preliminary data.</text>
</comment>
<protein>
    <submittedName>
        <fullName evidence="1">Uncharacterized protein</fullName>
    </submittedName>
</protein>
<keyword evidence="2" id="KW-1185">Reference proteome</keyword>
<dbReference type="EMBL" id="BQNB010016828">
    <property type="protein sequence ID" value="GJT56266.1"/>
    <property type="molecule type" value="Genomic_DNA"/>
</dbReference>
<name>A0ABQ5EYX6_9ASTR</name>
<dbReference type="Proteomes" id="UP001151760">
    <property type="component" value="Unassembled WGS sequence"/>
</dbReference>
<reference evidence="1" key="1">
    <citation type="journal article" date="2022" name="Int. J. Mol. Sci.">
        <title>Draft Genome of Tanacetum Coccineum: Genomic Comparison of Closely Related Tanacetum-Family Plants.</title>
        <authorList>
            <person name="Yamashiro T."/>
            <person name="Shiraishi A."/>
            <person name="Nakayama K."/>
            <person name="Satake H."/>
        </authorList>
    </citation>
    <scope>NUCLEOTIDE SEQUENCE</scope>
</reference>
<sequence length="581" mass="66488">MNQDFYNSNLSSFDQFQPPQFPVNYPPQETSKEILQAQEDLMEAIQAFLKEYDHIPPNEKCMALLLVEERFLKIKQNMEEEQNQPEVIDNFLKDVCTFLRKFSRIPFGVTPKVILIAWESFGKIKDALMDKQYQQEDIQELMSKLLEDVRNISEEPKAITPDEPSEEPKDPLIMGEEELSTILEKVKSSVEDLIQIPSGSKGVSDDICDNNYSDAESLLSQNIPITSPKIGFLSKEFAGEFAPIPPEMDENKVDCYDHEISSDDDSYENIEYVKASPLNLEYDNVILHEKLLNVHRLITNIESLKNNPTPDFVFKSPFSFPIPVMDSGSFFEESDTFLSHSDKSLPEFETFNDYTEETRSGSTTTHAINSLPEYDSFLFEIEPNQGGLTSVVISENSNDPLLELPEFESFHFDLDPSFPRPPPEPPDVEISLIIETDAHVINDFDELNEDECFDPGGGEINVEVDDSFTFVTWTFLPFFTYPEDRPNFSEDSRVRCTDIAKISGKRLKPDKHGYGNGIECARARRMLSKECHITDCHAGNPCELRFDLTDKIVIQSLEEMEGQDSRERVKDLTPRSFSWQL</sequence>
<organism evidence="1 2">
    <name type="scientific">Tanacetum coccineum</name>
    <dbReference type="NCBI Taxonomy" id="301880"/>
    <lineage>
        <taxon>Eukaryota</taxon>
        <taxon>Viridiplantae</taxon>
        <taxon>Streptophyta</taxon>
        <taxon>Embryophyta</taxon>
        <taxon>Tracheophyta</taxon>
        <taxon>Spermatophyta</taxon>
        <taxon>Magnoliopsida</taxon>
        <taxon>eudicotyledons</taxon>
        <taxon>Gunneridae</taxon>
        <taxon>Pentapetalae</taxon>
        <taxon>asterids</taxon>
        <taxon>campanulids</taxon>
        <taxon>Asterales</taxon>
        <taxon>Asteraceae</taxon>
        <taxon>Asteroideae</taxon>
        <taxon>Anthemideae</taxon>
        <taxon>Anthemidinae</taxon>
        <taxon>Tanacetum</taxon>
    </lineage>
</organism>
<evidence type="ECO:0000313" key="2">
    <source>
        <dbReference type="Proteomes" id="UP001151760"/>
    </source>
</evidence>
<reference evidence="1" key="2">
    <citation type="submission" date="2022-01" db="EMBL/GenBank/DDBJ databases">
        <authorList>
            <person name="Yamashiro T."/>
            <person name="Shiraishi A."/>
            <person name="Satake H."/>
            <person name="Nakayama K."/>
        </authorList>
    </citation>
    <scope>NUCLEOTIDE SEQUENCE</scope>
</reference>
<proteinExistence type="predicted"/>
<evidence type="ECO:0000313" key="1">
    <source>
        <dbReference type="EMBL" id="GJT56266.1"/>
    </source>
</evidence>
<gene>
    <name evidence="1" type="ORF">Tco_0991320</name>
</gene>
<accession>A0ABQ5EYX6</accession>